<feature type="region of interest" description="Disordered" evidence="4">
    <location>
        <begin position="1"/>
        <end position="24"/>
    </location>
</feature>
<dbReference type="NCBIfam" id="TIGR00055">
    <property type="entry name" value="uppS"/>
    <property type="match status" value="1"/>
</dbReference>
<evidence type="ECO:0000256" key="4">
    <source>
        <dbReference type="SAM" id="MobiDB-lite"/>
    </source>
</evidence>
<dbReference type="SUPFAM" id="SSF64005">
    <property type="entry name" value="Undecaprenyl diphosphate synthase"/>
    <property type="match status" value="1"/>
</dbReference>
<dbReference type="EMBL" id="LGRX02035504">
    <property type="protein sequence ID" value="KAK3234357.1"/>
    <property type="molecule type" value="Genomic_DNA"/>
</dbReference>
<evidence type="ECO:0000256" key="3">
    <source>
        <dbReference type="RuleBase" id="RU363018"/>
    </source>
</evidence>
<comment type="cofactor">
    <cofactor evidence="1">
        <name>Mg(2+)</name>
        <dbReference type="ChEBI" id="CHEBI:18420"/>
    </cofactor>
</comment>
<evidence type="ECO:0000256" key="1">
    <source>
        <dbReference type="ARBA" id="ARBA00001946"/>
    </source>
</evidence>
<accession>A0AAE0BEW9</accession>
<name>A0AAE0BEW9_9CHLO</name>
<dbReference type="InterPro" id="IPR036424">
    <property type="entry name" value="UPP_synth-like_sf"/>
</dbReference>
<dbReference type="EC" id="2.5.1.-" evidence="3"/>
<dbReference type="PROSITE" id="PS01066">
    <property type="entry name" value="UPP_SYNTHASE"/>
    <property type="match status" value="1"/>
</dbReference>
<comment type="caution">
    <text evidence="5">The sequence shown here is derived from an EMBL/GenBank/DDBJ whole genome shotgun (WGS) entry which is preliminary data.</text>
</comment>
<dbReference type="InterPro" id="IPR001441">
    <property type="entry name" value="UPP_synth-like"/>
</dbReference>
<evidence type="ECO:0000313" key="6">
    <source>
        <dbReference type="Proteomes" id="UP001190700"/>
    </source>
</evidence>
<gene>
    <name evidence="5" type="ORF">CYMTET_55385</name>
</gene>
<dbReference type="PANTHER" id="PTHR10291">
    <property type="entry name" value="DEHYDRODOLICHYL DIPHOSPHATE SYNTHASE FAMILY MEMBER"/>
    <property type="match status" value="1"/>
</dbReference>
<keyword evidence="6" id="KW-1185">Reference proteome</keyword>
<protein>
    <recommendedName>
        <fullName evidence="3">Alkyl transferase</fullName>
        <ecNumber evidence="3">2.5.1.-</ecNumber>
    </recommendedName>
</protein>
<evidence type="ECO:0000313" key="5">
    <source>
        <dbReference type="EMBL" id="KAK3234357.1"/>
    </source>
</evidence>
<dbReference type="GO" id="GO:0016094">
    <property type="term" value="P:polyprenol biosynthetic process"/>
    <property type="evidence" value="ECO:0007669"/>
    <property type="project" value="TreeGrafter"/>
</dbReference>
<reference evidence="5 6" key="1">
    <citation type="journal article" date="2015" name="Genome Biol. Evol.">
        <title>Comparative Genomics of a Bacterivorous Green Alga Reveals Evolutionary Causalities and Consequences of Phago-Mixotrophic Mode of Nutrition.</title>
        <authorList>
            <person name="Burns J.A."/>
            <person name="Paasch A."/>
            <person name="Narechania A."/>
            <person name="Kim E."/>
        </authorList>
    </citation>
    <scope>NUCLEOTIDE SEQUENCE [LARGE SCALE GENOMIC DNA]</scope>
    <source>
        <strain evidence="5 6">PLY_AMNH</strain>
    </source>
</reference>
<organism evidence="5 6">
    <name type="scientific">Cymbomonas tetramitiformis</name>
    <dbReference type="NCBI Taxonomy" id="36881"/>
    <lineage>
        <taxon>Eukaryota</taxon>
        <taxon>Viridiplantae</taxon>
        <taxon>Chlorophyta</taxon>
        <taxon>Pyramimonadophyceae</taxon>
        <taxon>Pyramimonadales</taxon>
        <taxon>Pyramimonadaceae</taxon>
        <taxon>Cymbomonas</taxon>
    </lineage>
</organism>
<keyword evidence="2 3" id="KW-0808">Transferase</keyword>
<evidence type="ECO:0000256" key="2">
    <source>
        <dbReference type="ARBA" id="ARBA00022679"/>
    </source>
</evidence>
<dbReference type="Pfam" id="PF01255">
    <property type="entry name" value="Prenyltransf"/>
    <property type="match status" value="1"/>
</dbReference>
<dbReference type="Proteomes" id="UP001190700">
    <property type="component" value="Unassembled WGS sequence"/>
</dbReference>
<sequence length="268" mass="29950">MSKRRAPTSFSTGRREGVKTGASKKKFMKWQAIRKGTMGQAKVPVGKKLNSKQKKQNLQLPLEDSLSSLKLPNHVAVIMDGNLRWAKSRKLPHIQGYREGVISLRELVRCCCEWNISAVTVFAFSFDNWKRPVSEVEALFALMEQVLKQELPALQEGGVRLHFFGDLERLPTSLQVAMRRAVTATSANDRLVLSLALGYSARQDILRATKRVAALVASGEMKSADITSDTINQHLSTHTLIPEVGDPDLLIRTSGEQRLSDFLLWEVP</sequence>
<dbReference type="GO" id="GO:0045547">
    <property type="term" value="F:ditrans,polycis-polyprenyl diphosphate synthase [(2E,6E)-farnesyl diphosphate specific] activity"/>
    <property type="evidence" value="ECO:0007669"/>
    <property type="project" value="TreeGrafter"/>
</dbReference>
<dbReference type="AlphaFoldDB" id="A0AAE0BEW9"/>
<dbReference type="CDD" id="cd00475">
    <property type="entry name" value="Cis_IPPS"/>
    <property type="match status" value="1"/>
</dbReference>
<proteinExistence type="inferred from homology"/>
<comment type="similarity">
    <text evidence="3">Belongs to the UPP synthase family.</text>
</comment>
<dbReference type="Gene3D" id="3.40.1180.10">
    <property type="entry name" value="Decaprenyl diphosphate synthase-like"/>
    <property type="match status" value="1"/>
</dbReference>
<dbReference type="PANTHER" id="PTHR10291:SF0">
    <property type="entry name" value="DEHYDRODOLICHYL DIPHOSPHATE SYNTHASE 2"/>
    <property type="match status" value="1"/>
</dbReference>
<dbReference type="InterPro" id="IPR018520">
    <property type="entry name" value="UPP_synth-like_CS"/>
</dbReference>